<sequence>MTSMNLSRADFPVLPTGFERPLFDVRRVSHGIVHLGLGGFHRAHMARYAHDLMGQDETALAWGIKGAGLRASDKELLDVLADQDGLYTLVEREGSREHRVVIGSIVTTIDASASTDALLSAIDAPETRIVSTTVTENGYHLDRATKALNFASPEIIADLAAPNRPRTVPGILVEAYRRRRAAGVRAFTSLCCDNIQHNGQVLKAVVLALADRQDPDLARWIDANASFPNSMVDRITPVPTSEEIVALCAETGLRDRASLHAEIFRQWVIEDNFVAERPAWEKVGAQFVRDVAPYEFMKLRLLNGSHLAIAGLGQLSGYSLISETIEDPLIRRYMTALMDNETGPTLMPVPGIDLADYKQSLINRFANRAIKDTTQRVNNDAPVNVLVDPIRDRLGGDQSIDLLALGLAAWCRRVAGEGENGESITVIHPMADILACKAQEGRNDPTPLLSITELFGPLGRDKRLIAAVGRWLAPIYENGIRATIAAGADQGLF</sequence>
<protein>
    <submittedName>
        <fullName evidence="4">Mannitol dehydrogenase family protein</fullName>
        <ecNumber evidence="4">1.1.1.-</ecNumber>
    </submittedName>
</protein>
<comment type="caution">
    <text evidence="4">The sequence shown here is derived from an EMBL/GenBank/DDBJ whole genome shotgun (WGS) entry which is preliminary data.</text>
</comment>
<keyword evidence="1 4" id="KW-0560">Oxidoreductase</keyword>
<dbReference type="SUPFAM" id="SSF51735">
    <property type="entry name" value="NAD(P)-binding Rossmann-fold domains"/>
    <property type="match status" value="1"/>
</dbReference>
<dbReference type="InterPro" id="IPR013118">
    <property type="entry name" value="Mannitol_DH_C"/>
</dbReference>
<dbReference type="PANTHER" id="PTHR43362">
    <property type="entry name" value="MANNITOL DEHYDROGENASE DSF1-RELATED"/>
    <property type="match status" value="1"/>
</dbReference>
<dbReference type="InterPro" id="IPR008927">
    <property type="entry name" value="6-PGluconate_DH-like_C_sf"/>
</dbReference>
<dbReference type="Pfam" id="PF01232">
    <property type="entry name" value="Mannitol_dh"/>
    <property type="match status" value="1"/>
</dbReference>
<dbReference type="EMBL" id="JBDIME010000033">
    <property type="protein sequence ID" value="MEN2792750.1"/>
    <property type="molecule type" value="Genomic_DNA"/>
</dbReference>
<dbReference type="Gene3D" id="1.10.1040.10">
    <property type="entry name" value="N-(1-d-carboxylethyl)-l-norvaline Dehydrogenase, domain 2"/>
    <property type="match status" value="1"/>
</dbReference>
<dbReference type="InterPro" id="IPR013328">
    <property type="entry name" value="6PGD_dom2"/>
</dbReference>
<name>A0ABU9YAB8_9SPHN</name>
<evidence type="ECO:0000313" key="4">
    <source>
        <dbReference type="EMBL" id="MEN2792750.1"/>
    </source>
</evidence>
<reference evidence="4 5" key="1">
    <citation type="submission" date="2024-05" db="EMBL/GenBank/DDBJ databases">
        <authorList>
            <person name="Liu Q."/>
            <person name="Xin Y.-H."/>
        </authorList>
    </citation>
    <scope>NUCLEOTIDE SEQUENCE [LARGE SCALE GENOMIC DNA]</scope>
    <source>
        <strain evidence="4 5">CGMCC 1.10181</strain>
    </source>
</reference>
<proteinExistence type="predicted"/>
<evidence type="ECO:0000259" key="3">
    <source>
        <dbReference type="Pfam" id="PF08125"/>
    </source>
</evidence>
<evidence type="ECO:0000313" key="5">
    <source>
        <dbReference type="Proteomes" id="UP001419910"/>
    </source>
</evidence>
<dbReference type="InterPro" id="IPR000669">
    <property type="entry name" value="Mannitol_DH"/>
</dbReference>
<organism evidence="4 5">
    <name type="scientific">Sphingomonas oligophenolica</name>
    <dbReference type="NCBI Taxonomy" id="301154"/>
    <lineage>
        <taxon>Bacteria</taxon>
        <taxon>Pseudomonadati</taxon>
        <taxon>Pseudomonadota</taxon>
        <taxon>Alphaproteobacteria</taxon>
        <taxon>Sphingomonadales</taxon>
        <taxon>Sphingomonadaceae</taxon>
        <taxon>Sphingomonas</taxon>
    </lineage>
</organism>
<dbReference type="SUPFAM" id="SSF48179">
    <property type="entry name" value="6-phosphogluconate dehydrogenase C-terminal domain-like"/>
    <property type="match status" value="1"/>
</dbReference>
<dbReference type="InterPro" id="IPR013131">
    <property type="entry name" value="Mannitol_DH_N"/>
</dbReference>
<evidence type="ECO:0000259" key="2">
    <source>
        <dbReference type="Pfam" id="PF01232"/>
    </source>
</evidence>
<gene>
    <name evidence="4" type="ORF">ABC974_24185</name>
</gene>
<dbReference type="GO" id="GO:0016491">
    <property type="term" value="F:oxidoreductase activity"/>
    <property type="evidence" value="ECO:0007669"/>
    <property type="project" value="UniProtKB-KW"/>
</dbReference>
<keyword evidence="5" id="KW-1185">Reference proteome</keyword>
<feature type="domain" description="Mannitol dehydrogenase C-terminal" evidence="3">
    <location>
        <begin position="290"/>
        <end position="469"/>
    </location>
</feature>
<accession>A0ABU9YAB8</accession>
<dbReference type="PRINTS" id="PR00084">
    <property type="entry name" value="MTLDHDRGNASE"/>
</dbReference>
<dbReference type="Proteomes" id="UP001419910">
    <property type="component" value="Unassembled WGS sequence"/>
</dbReference>
<dbReference type="InterPro" id="IPR050988">
    <property type="entry name" value="Mannitol_DH/Oxidoreductase"/>
</dbReference>
<feature type="domain" description="Mannitol dehydrogenase N-terminal" evidence="2">
    <location>
        <begin position="31"/>
        <end position="282"/>
    </location>
</feature>
<dbReference type="PANTHER" id="PTHR43362:SF1">
    <property type="entry name" value="MANNITOL DEHYDROGENASE 2-RELATED"/>
    <property type="match status" value="1"/>
</dbReference>
<dbReference type="Gene3D" id="3.40.50.720">
    <property type="entry name" value="NAD(P)-binding Rossmann-like Domain"/>
    <property type="match status" value="1"/>
</dbReference>
<dbReference type="RefSeq" id="WP_343887105.1">
    <property type="nucleotide sequence ID" value="NZ_BAAAEH010000001.1"/>
</dbReference>
<dbReference type="InterPro" id="IPR036291">
    <property type="entry name" value="NAD(P)-bd_dom_sf"/>
</dbReference>
<dbReference type="EC" id="1.1.1.-" evidence="4"/>
<evidence type="ECO:0000256" key="1">
    <source>
        <dbReference type="ARBA" id="ARBA00023002"/>
    </source>
</evidence>
<dbReference type="Pfam" id="PF08125">
    <property type="entry name" value="Mannitol_dh_C"/>
    <property type="match status" value="1"/>
</dbReference>